<reference evidence="1 2" key="1">
    <citation type="submission" date="2018-10" db="EMBL/GenBank/DDBJ databases">
        <title>An updated phylogeny of the Alphaproteobacteria reveals that the parasitic Rickettsiales and Holosporales have independent origins.</title>
        <authorList>
            <person name="Munoz-Gomez S.A."/>
            <person name="Hess S."/>
            <person name="Burger G."/>
            <person name="Lang B.F."/>
            <person name="Susko E."/>
            <person name="Slamovits C.H."/>
            <person name="Roger A.J."/>
        </authorList>
    </citation>
    <scope>NUCLEOTIDE SEQUENCE [LARGE SCALE GENOMIC DNA]</scope>
    <source>
        <strain evidence="1">HOLO01</strain>
    </source>
</reference>
<proteinExistence type="predicted"/>
<evidence type="ECO:0000313" key="1">
    <source>
        <dbReference type="EMBL" id="RZI46615.1"/>
    </source>
</evidence>
<evidence type="ECO:0000313" key="2">
    <source>
        <dbReference type="Proteomes" id="UP000293550"/>
    </source>
</evidence>
<dbReference type="EMBL" id="SCFB01000004">
    <property type="protein sequence ID" value="RZI46615.1"/>
    <property type="molecule type" value="Genomic_DNA"/>
</dbReference>
<protein>
    <submittedName>
        <fullName evidence="1">Uncharacterized protein</fullName>
    </submittedName>
</protein>
<dbReference type="AlphaFoldDB" id="A0A4Q7DK93"/>
<dbReference type="Proteomes" id="UP000293550">
    <property type="component" value="Unassembled WGS sequence"/>
</dbReference>
<name>A0A4Q7DK93_9PROT</name>
<keyword evidence="2" id="KW-1185">Reference proteome</keyword>
<accession>A0A4Q7DK93</accession>
<gene>
    <name evidence="1" type="ORF">EQU50_03240</name>
</gene>
<dbReference type="RefSeq" id="WP_130153714.1">
    <property type="nucleotide sequence ID" value="NZ_SCFB01000004.1"/>
</dbReference>
<organism evidence="1 2">
    <name type="scientific">Candidatus Finniella inopinata</name>
    <dbReference type="NCBI Taxonomy" id="1696036"/>
    <lineage>
        <taxon>Bacteria</taxon>
        <taxon>Pseudomonadati</taxon>
        <taxon>Pseudomonadota</taxon>
        <taxon>Alphaproteobacteria</taxon>
        <taxon>Holosporales</taxon>
        <taxon>Candidatus Paracaedibacteraceae</taxon>
        <taxon>Candidatus Finniella</taxon>
    </lineage>
</organism>
<comment type="caution">
    <text evidence="1">The sequence shown here is derived from an EMBL/GenBank/DDBJ whole genome shotgun (WGS) entry which is preliminary data.</text>
</comment>
<sequence length="247" mass="26778">MPAALGNSQSAVPFSVVHDMYPNIANKRFTFYEDSNHGSTVADPSMQAHFPNALNASNCVICAAQRTSPAFVINSQLSIAYLLTKRDGSPLILRFEDENGYLSPDGTVATGDFAGIIQNALAFRTAMDAKNAPHEYILVLDTNTLLIARQYGFAVINMWTGSSSNTSPVDASGNRTISLVDLQKVPSTYIPDGTYKDEAGSSYTKSSSSFNATANSRNIKFFVLQNPPSTMSSQSVVFQVTTPWRLH</sequence>